<evidence type="ECO:0000256" key="6">
    <source>
        <dbReference type="ARBA" id="ARBA00022741"/>
    </source>
</evidence>
<evidence type="ECO:0000313" key="14">
    <source>
        <dbReference type="EMBL" id="HAR50896.1"/>
    </source>
</evidence>
<evidence type="ECO:0000313" key="15">
    <source>
        <dbReference type="Proteomes" id="UP000264719"/>
    </source>
</evidence>
<dbReference type="GO" id="GO:0016301">
    <property type="term" value="F:kinase activity"/>
    <property type="evidence" value="ECO:0007669"/>
    <property type="project" value="UniProtKB-KW"/>
</dbReference>
<gene>
    <name evidence="14" type="primary">folK</name>
    <name evidence="14" type="ORF">DCS45_03325</name>
</gene>
<keyword evidence="6" id="KW-0547">Nucleotide-binding</keyword>
<dbReference type="GO" id="GO:0046656">
    <property type="term" value="P:folic acid biosynthetic process"/>
    <property type="evidence" value="ECO:0007669"/>
    <property type="project" value="UniProtKB-KW"/>
</dbReference>
<proteinExistence type="inferred from homology"/>
<dbReference type="EC" id="2.7.6.3" evidence="3"/>
<evidence type="ECO:0000256" key="10">
    <source>
        <dbReference type="ARBA" id="ARBA00029409"/>
    </source>
</evidence>
<dbReference type="NCBIfam" id="TIGR01498">
    <property type="entry name" value="folK"/>
    <property type="match status" value="1"/>
</dbReference>
<comment type="similarity">
    <text evidence="2">Belongs to the HPPK family.</text>
</comment>
<dbReference type="GO" id="GO:0005524">
    <property type="term" value="F:ATP binding"/>
    <property type="evidence" value="ECO:0007669"/>
    <property type="project" value="UniProtKB-KW"/>
</dbReference>
<dbReference type="InterPro" id="IPR035907">
    <property type="entry name" value="Hppk_sf"/>
</dbReference>
<evidence type="ECO:0000256" key="3">
    <source>
        <dbReference type="ARBA" id="ARBA00013253"/>
    </source>
</evidence>
<dbReference type="Proteomes" id="UP000264719">
    <property type="component" value="Unassembled WGS sequence"/>
</dbReference>
<dbReference type="PANTHER" id="PTHR43071:SF1">
    <property type="entry name" value="2-AMINO-4-HYDROXY-6-HYDROXYMETHYLDIHYDROPTERIDINE PYROPHOSPHOKINASE"/>
    <property type="match status" value="1"/>
</dbReference>
<dbReference type="EMBL" id="DMVW01000037">
    <property type="protein sequence ID" value="HAR50896.1"/>
    <property type="molecule type" value="Genomic_DNA"/>
</dbReference>
<evidence type="ECO:0000256" key="5">
    <source>
        <dbReference type="ARBA" id="ARBA00022679"/>
    </source>
</evidence>
<dbReference type="SUPFAM" id="SSF55083">
    <property type="entry name" value="6-hydroxymethyl-7,8-dihydropterin pyrophosphokinase, HPPK"/>
    <property type="match status" value="1"/>
</dbReference>
<keyword evidence="8" id="KW-0067">ATP-binding</keyword>
<reference evidence="14 15" key="1">
    <citation type="journal article" date="2018" name="Nat. Biotechnol.">
        <title>A standardized bacterial taxonomy based on genome phylogeny substantially revises the tree of life.</title>
        <authorList>
            <person name="Parks D.H."/>
            <person name="Chuvochina M."/>
            <person name="Waite D.W."/>
            <person name="Rinke C."/>
            <person name="Skarshewski A."/>
            <person name="Chaumeil P.A."/>
            <person name="Hugenholtz P."/>
        </authorList>
    </citation>
    <scope>NUCLEOTIDE SEQUENCE [LARGE SCALE GENOMIC DNA]</scope>
    <source>
        <strain evidence="14">UBA9169</strain>
    </source>
</reference>
<dbReference type="PANTHER" id="PTHR43071">
    <property type="entry name" value="2-AMINO-4-HYDROXY-6-HYDROXYMETHYLDIHYDROPTERIDINE PYROPHOSPHOKINASE"/>
    <property type="match status" value="1"/>
</dbReference>
<dbReference type="Pfam" id="PF01288">
    <property type="entry name" value="HPPK"/>
    <property type="match status" value="1"/>
</dbReference>
<comment type="function">
    <text evidence="10">Catalyzes the transfer of pyrophosphate from adenosine triphosphate (ATP) to 6-hydroxymethyl-7,8-dihydropterin, an enzymatic step in folate biosynthesis pathway.</text>
</comment>
<dbReference type="CDD" id="cd00483">
    <property type="entry name" value="HPPK"/>
    <property type="match status" value="1"/>
</dbReference>
<evidence type="ECO:0000256" key="4">
    <source>
        <dbReference type="ARBA" id="ARBA00016218"/>
    </source>
</evidence>
<evidence type="ECO:0000256" key="11">
    <source>
        <dbReference type="ARBA" id="ARBA00029766"/>
    </source>
</evidence>
<comment type="pathway">
    <text evidence="1">Cofactor biosynthesis; tetrahydrofolate biosynthesis; 2-amino-4-hydroxy-6-hydroxymethyl-7,8-dihydropteridine diphosphate from 7,8-dihydroneopterin triphosphate: step 4/4.</text>
</comment>
<evidence type="ECO:0000256" key="12">
    <source>
        <dbReference type="ARBA" id="ARBA00033413"/>
    </source>
</evidence>
<keyword evidence="7 14" id="KW-0418">Kinase</keyword>
<dbReference type="GO" id="GO:0003848">
    <property type="term" value="F:2-amino-4-hydroxy-6-hydroxymethyldihydropteridine diphosphokinase activity"/>
    <property type="evidence" value="ECO:0007669"/>
    <property type="project" value="UniProtKB-EC"/>
</dbReference>
<evidence type="ECO:0000256" key="8">
    <source>
        <dbReference type="ARBA" id="ARBA00022840"/>
    </source>
</evidence>
<name>A0A348W8N4_9RHOB</name>
<comment type="caution">
    <text evidence="14">The sequence shown here is derived from an EMBL/GenBank/DDBJ whole genome shotgun (WGS) entry which is preliminary data.</text>
</comment>
<dbReference type="AlphaFoldDB" id="A0A348W8N4"/>
<keyword evidence="5" id="KW-0808">Transferase</keyword>
<evidence type="ECO:0000259" key="13">
    <source>
        <dbReference type="Pfam" id="PF01288"/>
    </source>
</evidence>
<dbReference type="Gene3D" id="3.30.70.560">
    <property type="entry name" value="7,8-Dihydro-6-hydroxymethylpterin-pyrophosphokinase HPPK"/>
    <property type="match status" value="1"/>
</dbReference>
<evidence type="ECO:0000256" key="9">
    <source>
        <dbReference type="ARBA" id="ARBA00022909"/>
    </source>
</evidence>
<evidence type="ECO:0000256" key="7">
    <source>
        <dbReference type="ARBA" id="ARBA00022777"/>
    </source>
</evidence>
<accession>A0A348W8N4</accession>
<protein>
    <recommendedName>
        <fullName evidence="4">2-amino-4-hydroxy-6-hydroxymethyldihydropteridine pyrophosphokinase</fullName>
        <ecNumber evidence="3">2.7.6.3</ecNumber>
    </recommendedName>
    <alternativeName>
        <fullName evidence="11">6-hydroxymethyl-7,8-dihydropterin pyrophosphokinase</fullName>
    </alternativeName>
    <alternativeName>
        <fullName evidence="12">7,8-dihydro-6-hydroxymethylpterin-pyrophosphokinase</fullName>
    </alternativeName>
</protein>
<dbReference type="InterPro" id="IPR000550">
    <property type="entry name" value="Hppk"/>
</dbReference>
<keyword evidence="9" id="KW-0289">Folate biosynthesis</keyword>
<organism evidence="14 15">
    <name type="scientific">Roseovarius nubinhibens</name>
    <dbReference type="NCBI Taxonomy" id="314263"/>
    <lineage>
        <taxon>Bacteria</taxon>
        <taxon>Pseudomonadati</taxon>
        <taxon>Pseudomonadota</taxon>
        <taxon>Alphaproteobacteria</taxon>
        <taxon>Rhodobacterales</taxon>
        <taxon>Roseobacteraceae</taxon>
        <taxon>Roseovarius</taxon>
    </lineage>
</organism>
<dbReference type="GO" id="GO:0046654">
    <property type="term" value="P:tetrahydrofolate biosynthetic process"/>
    <property type="evidence" value="ECO:0007669"/>
    <property type="project" value="UniProtKB-UniPathway"/>
</dbReference>
<sequence length="181" mass="19750">MVALGGNLSSSVGPPQETLSAALEQLEALGLRVAAVSRFYRTPCFPAGAGPDYVNAAAALETGLGAEEILAKLHQVEAEFGRERETRWGRRTLDLDLVARGNEVLPNRERYLHWQALSPDLQAQAAPDELILPHPRIQDRGFVLVPLLDVAPGWVHPVLGLSVREMVERLPQAARDEVVPL</sequence>
<feature type="domain" description="7,8-dihydro-6-hydroxymethylpterin-pyrophosphokinase" evidence="13">
    <location>
        <begin position="1"/>
        <end position="152"/>
    </location>
</feature>
<evidence type="ECO:0000256" key="2">
    <source>
        <dbReference type="ARBA" id="ARBA00005810"/>
    </source>
</evidence>
<evidence type="ECO:0000256" key="1">
    <source>
        <dbReference type="ARBA" id="ARBA00005051"/>
    </source>
</evidence>
<dbReference type="UniPathway" id="UPA00077">
    <property type="reaction ID" value="UER00155"/>
</dbReference>